<dbReference type="InterPro" id="IPR029060">
    <property type="entry name" value="PIN-like_dom_sf"/>
</dbReference>
<accession>A0ABT5KV27</accession>
<gene>
    <name evidence="2" type="ORF">PRZ01_16365</name>
</gene>
<dbReference type="PANTHER" id="PTHR34610:SF3">
    <property type="entry name" value="SSL7007 PROTEIN"/>
    <property type="match status" value="1"/>
</dbReference>
<dbReference type="SUPFAM" id="SSF88723">
    <property type="entry name" value="PIN domain-like"/>
    <property type="match status" value="1"/>
</dbReference>
<evidence type="ECO:0000313" key="3">
    <source>
        <dbReference type="Proteomes" id="UP001219862"/>
    </source>
</evidence>
<dbReference type="PANTHER" id="PTHR34610">
    <property type="entry name" value="SSL7007 PROTEIN"/>
    <property type="match status" value="1"/>
</dbReference>
<dbReference type="NCBIfam" id="TIGR00305">
    <property type="entry name" value="putative toxin-antitoxin system toxin component, PIN family"/>
    <property type="match status" value="1"/>
</dbReference>
<comment type="caution">
    <text evidence="2">The sequence shown here is derived from an EMBL/GenBank/DDBJ whole genome shotgun (WGS) entry which is preliminary data.</text>
</comment>
<dbReference type="InterPro" id="IPR002850">
    <property type="entry name" value="PIN_toxin-like"/>
</dbReference>
<evidence type="ECO:0000259" key="1">
    <source>
        <dbReference type="Pfam" id="PF13470"/>
    </source>
</evidence>
<feature type="domain" description="PIN" evidence="1">
    <location>
        <begin position="22"/>
        <end position="132"/>
    </location>
</feature>
<dbReference type="InterPro" id="IPR002716">
    <property type="entry name" value="PIN_dom"/>
</dbReference>
<keyword evidence="3" id="KW-1185">Reference proteome</keyword>
<proteinExistence type="predicted"/>
<protein>
    <submittedName>
        <fullName evidence="2">Toxin-antitoxin system toxin component, PIN family</fullName>
    </submittedName>
</protein>
<reference evidence="2 3" key="1">
    <citation type="submission" date="2022-10" db="EMBL/GenBank/DDBJ databases">
        <title>paucibacter sp. hw8 Genome sequencing.</title>
        <authorList>
            <person name="Park S."/>
        </authorList>
    </citation>
    <scope>NUCLEOTIDE SEQUENCE [LARGE SCALE GENOMIC DNA]</scope>
    <source>
        <strain evidence="3">hw8</strain>
    </source>
</reference>
<dbReference type="Proteomes" id="UP001219862">
    <property type="component" value="Unassembled WGS sequence"/>
</dbReference>
<sequence length="171" mass="18782">MCDSLPARATAPAATTADIPTLVIDTQVVMDWLVFNDARVQTLVQALTEKKVRWLGQAAMLDEILHVLGRGVAASYGPDPLLVTQGFAQYCEMTTVAPPRAERLICRDRDDQMFIDLAVAVRARWLVSRDRAVLALAKRARAFGVDILTPERWTAEFGTTLIAPATCDRVG</sequence>
<dbReference type="EMBL" id="JAQQXS010000016">
    <property type="protein sequence ID" value="MDC8786764.1"/>
    <property type="molecule type" value="Genomic_DNA"/>
</dbReference>
<dbReference type="RefSeq" id="WP_273597878.1">
    <property type="nucleotide sequence ID" value="NZ_JAQQXS010000016.1"/>
</dbReference>
<name>A0ABT5KV27_9BURK</name>
<dbReference type="Pfam" id="PF13470">
    <property type="entry name" value="PIN_3"/>
    <property type="match status" value="1"/>
</dbReference>
<evidence type="ECO:0000313" key="2">
    <source>
        <dbReference type="EMBL" id="MDC8786764.1"/>
    </source>
</evidence>
<organism evidence="2 3">
    <name type="scientific">Roseateles koreensis</name>
    <dbReference type="NCBI Taxonomy" id="2987526"/>
    <lineage>
        <taxon>Bacteria</taxon>
        <taxon>Pseudomonadati</taxon>
        <taxon>Pseudomonadota</taxon>
        <taxon>Betaproteobacteria</taxon>
        <taxon>Burkholderiales</taxon>
        <taxon>Sphaerotilaceae</taxon>
        <taxon>Roseateles</taxon>
    </lineage>
</organism>